<organism evidence="1 2">
    <name type="scientific">Clostridium ganghwense</name>
    <dbReference type="NCBI Taxonomy" id="312089"/>
    <lineage>
        <taxon>Bacteria</taxon>
        <taxon>Bacillati</taxon>
        <taxon>Bacillota</taxon>
        <taxon>Clostridia</taxon>
        <taxon>Eubacteriales</taxon>
        <taxon>Clostridiaceae</taxon>
        <taxon>Clostridium</taxon>
    </lineage>
</organism>
<dbReference type="RefSeq" id="WP_268049501.1">
    <property type="nucleotide sequence ID" value="NZ_JAPQES010000002.1"/>
</dbReference>
<reference evidence="1" key="1">
    <citation type="submission" date="2022-12" db="EMBL/GenBank/DDBJ databases">
        <authorList>
            <person name="Wang J."/>
        </authorList>
    </citation>
    <scope>NUCLEOTIDE SEQUENCE</scope>
    <source>
        <strain evidence="1">HY-42-06</strain>
    </source>
</reference>
<comment type="caution">
    <text evidence="1">The sequence shown here is derived from an EMBL/GenBank/DDBJ whole genome shotgun (WGS) entry which is preliminary data.</text>
</comment>
<evidence type="ECO:0000313" key="1">
    <source>
        <dbReference type="EMBL" id="MCY6370698.1"/>
    </source>
</evidence>
<dbReference type="Proteomes" id="UP001079657">
    <property type="component" value="Unassembled WGS sequence"/>
</dbReference>
<evidence type="ECO:0000313" key="2">
    <source>
        <dbReference type="Proteomes" id="UP001079657"/>
    </source>
</evidence>
<keyword evidence="2" id="KW-1185">Reference proteome</keyword>
<protein>
    <submittedName>
        <fullName evidence="1">Uncharacterized protein</fullName>
    </submittedName>
</protein>
<proteinExistence type="predicted"/>
<name>A0ABT4CP26_9CLOT</name>
<sequence>MKACSVNKIIKLRIAFDCKKVLIGENRRCQIELDATNKRVTILEECIK</sequence>
<accession>A0ABT4CP26</accession>
<gene>
    <name evidence="1" type="ORF">OXH55_08645</name>
</gene>
<dbReference type="EMBL" id="JAPQES010000002">
    <property type="protein sequence ID" value="MCY6370698.1"/>
    <property type="molecule type" value="Genomic_DNA"/>
</dbReference>